<reference evidence="2 3" key="1">
    <citation type="journal article" date="2010" name="Stand. Genomic Sci.">
        <title>Complete genome sequence of Archaeoglobus profundus type strain (AV18).</title>
        <authorList>
            <person name="von Jan M."/>
            <person name="Lapidus A."/>
            <person name="Del Rio T.G."/>
            <person name="Copeland A."/>
            <person name="Tice H."/>
            <person name="Cheng J.F."/>
            <person name="Lucas S."/>
            <person name="Chen F."/>
            <person name="Nolan M."/>
            <person name="Goodwin L."/>
            <person name="Han C."/>
            <person name="Pitluck S."/>
            <person name="Liolios K."/>
            <person name="Ivanova N."/>
            <person name="Mavromatis K."/>
            <person name="Ovchinnikova G."/>
            <person name="Chertkov O."/>
            <person name="Pati A."/>
            <person name="Chen A."/>
            <person name="Palaniappan K."/>
            <person name="Land M."/>
            <person name="Hauser L."/>
            <person name="Chang Y.J."/>
            <person name="Jeffries C.D."/>
            <person name="Saunders E."/>
            <person name="Brettin T."/>
            <person name="Detter J.C."/>
            <person name="Chain P."/>
            <person name="Eichinger K."/>
            <person name="Huber H."/>
            <person name="Spring S."/>
            <person name="Rohde M."/>
            <person name="Goker M."/>
            <person name="Wirth R."/>
            <person name="Woyke T."/>
            <person name="Bristow J."/>
            <person name="Eisen J.A."/>
            <person name="Markowitz V."/>
            <person name="Hugenholtz P."/>
            <person name="Kyrpides N.C."/>
            <person name="Klenk H.P."/>
        </authorList>
    </citation>
    <scope>NUCLEOTIDE SEQUENCE [LARGE SCALE GENOMIC DNA]</scope>
    <source>
        <strain evidence="3">DSM 5631 / JCM 9629 / NBRC 100127 / Av18</strain>
    </source>
</reference>
<dbReference type="CDD" id="cd19072">
    <property type="entry name" value="AKR_AKR3F1-like"/>
    <property type="match status" value="1"/>
</dbReference>
<dbReference type="KEGG" id="apo:Arcpr_1003"/>
<dbReference type="PRINTS" id="PR00069">
    <property type="entry name" value="ALDKETRDTASE"/>
</dbReference>
<keyword evidence="3" id="KW-1185">Reference proteome</keyword>
<dbReference type="GeneID" id="8739676"/>
<dbReference type="RefSeq" id="WP_012940400.1">
    <property type="nucleotide sequence ID" value="NC_013741.1"/>
</dbReference>
<dbReference type="PIRSF" id="PIRSF000097">
    <property type="entry name" value="AKR"/>
    <property type="match status" value="1"/>
</dbReference>
<feature type="domain" description="NADP-dependent oxidoreductase" evidence="1">
    <location>
        <begin position="15"/>
        <end position="268"/>
    </location>
</feature>
<dbReference type="PANTHER" id="PTHR43638:SF3">
    <property type="entry name" value="ALDEHYDE REDUCTASE"/>
    <property type="match status" value="1"/>
</dbReference>
<dbReference type="PaxDb" id="572546-Arcpr_1003"/>
<sequence length="276" mass="31263">MKLEFKKIDDDKVTAIGMGTWGIGGSFTPDYSKDDEYVNVLRYGINLGLNIIDTAEMYGAGHTEEIVGKAIETVDRDSVFIISKIWPTNYGYESAKKSVKNSCKRLGTYVDLHLLHWPVDDFDRIVKTLHALEELADAGFIRYIGVSNFDLDLLIKSQEVMKKYEIIANEVRFSLIHRYPEESGLLDYMRSEKVALIAHTPLEKGLLARNKCLDEIGRKYGKTAAQVALNWLIQKDIVIAIPKAAKKEHLRENCGAMGWRLSKEDCERALNCVESL</sequence>
<dbReference type="InterPro" id="IPR020471">
    <property type="entry name" value="AKR"/>
</dbReference>
<dbReference type="EMBL" id="CP001857">
    <property type="protein sequence ID" value="ADB58064.1"/>
    <property type="molecule type" value="Genomic_DNA"/>
</dbReference>
<dbReference type="InterPro" id="IPR023210">
    <property type="entry name" value="NADP_OxRdtase_dom"/>
</dbReference>
<evidence type="ECO:0000313" key="3">
    <source>
        <dbReference type="Proteomes" id="UP000001901"/>
    </source>
</evidence>
<dbReference type="InterPro" id="IPR036812">
    <property type="entry name" value="NAD(P)_OxRdtase_dom_sf"/>
</dbReference>
<dbReference type="Proteomes" id="UP000001901">
    <property type="component" value="Chromosome"/>
</dbReference>
<protein>
    <submittedName>
        <fullName evidence="2">Aldo/keto reductase</fullName>
    </submittedName>
</protein>
<dbReference type="PANTHER" id="PTHR43638">
    <property type="entry name" value="OXIDOREDUCTASE, ALDO/KETO REDUCTASE FAMILY PROTEIN"/>
    <property type="match status" value="1"/>
</dbReference>
<dbReference type="eggNOG" id="arCOG01619">
    <property type="taxonomic scope" value="Archaea"/>
</dbReference>
<dbReference type="GO" id="GO:0016491">
    <property type="term" value="F:oxidoreductase activity"/>
    <property type="evidence" value="ECO:0007669"/>
    <property type="project" value="InterPro"/>
</dbReference>
<dbReference type="Gene3D" id="3.20.20.100">
    <property type="entry name" value="NADP-dependent oxidoreductase domain"/>
    <property type="match status" value="1"/>
</dbReference>
<dbReference type="PROSITE" id="PS00062">
    <property type="entry name" value="ALDOKETO_REDUCTASE_2"/>
    <property type="match status" value="1"/>
</dbReference>
<dbReference type="InterPro" id="IPR018170">
    <property type="entry name" value="Aldo/ket_reductase_CS"/>
</dbReference>
<proteinExistence type="predicted"/>
<name>D2RD70_ARCPA</name>
<dbReference type="SUPFAM" id="SSF51430">
    <property type="entry name" value="NAD(P)-linked oxidoreductase"/>
    <property type="match status" value="1"/>
</dbReference>
<dbReference type="AlphaFoldDB" id="D2RD70"/>
<dbReference type="OrthoDB" id="275427at2157"/>
<evidence type="ECO:0000313" key="2">
    <source>
        <dbReference type="EMBL" id="ADB58064.1"/>
    </source>
</evidence>
<gene>
    <name evidence="2" type="ordered locus">Arcpr_1003</name>
</gene>
<organism evidence="2 3">
    <name type="scientific">Archaeoglobus profundus (strain DSM 5631 / JCM 9629 / NBRC 100127 / Av18)</name>
    <dbReference type="NCBI Taxonomy" id="572546"/>
    <lineage>
        <taxon>Archaea</taxon>
        <taxon>Methanobacteriati</taxon>
        <taxon>Methanobacteriota</taxon>
        <taxon>Archaeoglobi</taxon>
        <taxon>Archaeoglobales</taxon>
        <taxon>Archaeoglobaceae</taxon>
        <taxon>Archaeoglobus</taxon>
    </lineage>
</organism>
<evidence type="ECO:0000259" key="1">
    <source>
        <dbReference type="Pfam" id="PF00248"/>
    </source>
</evidence>
<dbReference type="HOGENOM" id="CLU_023205_2_3_2"/>
<dbReference type="Pfam" id="PF00248">
    <property type="entry name" value="Aldo_ket_red"/>
    <property type="match status" value="1"/>
</dbReference>
<accession>D2RD70</accession>
<dbReference type="STRING" id="572546.Arcpr_1003"/>